<organism evidence="2 3">
    <name type="scientific">Tessaracoccus flavescens</name>
    <dbReference type="NCBI Taxonomy" id="399497"/>
    <lineage>
        <taxon>Bacteria</taxon>
        <taxon>Bacillati</taxon>
        <taxon>Actinomycetota</taxon>
        <taxon>Actinomycetes</taxon>
        <taxon>Propionibacteriales</taxon>
        <taxon>Propionibacteriaceae</taxon>
        <taxon>Tessaracoccus</taxon>
    </lineage>
</organism>
<dbReference type="Gene3D" id="3.40.50.150">
    <property type="entry name" value="Vaccinia Virus protein VP39"/>
    <property type="match status" value="1"/>
</dbReference>
<dbReference type="SUPFAM" id="SSF53335">
    <property type="entry name" value="S-adenosyl-L-methionine-dependent methyltransferases"/>
    <property type="match status" value="1"/>
</dbReference>
<dbReference type="RefSeq" id="WP_077350996.1">
    <property type="nucleotide sequence ID" value="NZ_CP019607.1"/>
</dbReference>
<keyword evidence="3" id="KW-1185">Reference proteome</keyword>
<dbReference type="Pfam" id="PF13649">
    <property type="entry name" value="Methyltransf_25"/>
    <property type="match status" value="1"/>
</dbReference>
<dbReference type="Proteomes" id="UP000188235">
    <property type="component" value="Chromosome"/>
</dbReference>
<proteinExistence type="predicted"/>
<dbReference type="EMBL" id="CP019607">
    <property type="protein sequence ID" value="AQP51571.1"/>
    <property type="molecule type" value="Genomic_DNA"/>
</dbReference>
<reference evidence="2 3" key="1">
    <citation type="journal article" date="2008" name="Int. J. Syst. Evol. Microbiol.">
        <title>Tessaracoccus flavescens sp. nov., isolated from marine sediment.</title>
        <authorList>
            <person name="Lee D.W."/>
            <person name="Lee S.D."/>
        </authorList>
    </citation>
    <scope>NUCLEOTIDE SEQUENCE [LARGE SCALE GENOMIC DNA]</scope>
    <source>
        <strain evidence="2 3">SST-39T</strain>
    </source>
</reference>
<evidence type="ECO:0000313" key="2">
    <source>
        <dbReference type="EMBL" id="AQP51571.1"/>
    </source>
</evidence>
<evidence type="ECO:0000313" key="3">
    <source>
        <dbReference type="Proteomes" id="UP000188235"/>
    </source>
</evidence>
<dbReference type="InterPro" id="IPR029063">
    <property type="entry name" value="SAM-dependent_MTases_sf"/>
</dbReference>
<feature type="domain" description="Methyltransferase" evidence="1">
    <location>
        <begin position="38"/>
        <end position="132"/>
    </location>
</feature>
<dbReference type="InterPro" id="IPR041698">
    <property type="entry name" value="Methyltransf_25"/>
</dbReference>
<dbReference type="AlphaFoldDB" id="A0A1Q2CZY8"/>
<protein>
    <recommendedName>
        <fullName evidence="1">Methyltransferase domain-containing protein</fullName>
    </recommendedName>
</protein>
<sequence length="201" mass="22608">MTSEFWDDRYTHPNFIFGYKPNDFLKAQARLLKPGSRVLCLGDGEGRNGVWLAERGHDVVSLDFSRVALDKAEALAAERGVEIETWHVDLAQWVDQSDPERKWDAIVSIFVHLPAPLRRRVAETATRQSRPGASLILEAYTPAQLALGTGGPKLPELLMSRADVLEDWHDWRLDARILERRIFEGMGHQGLSSVVQALGLL</sequence>
<dbReference type="KEGG" id="tfa:BW733_12855"/>
<name>A0A1Q2CZY8_9ACTN</name>
<dbReference type="OrthoDB" id="9786503at2"/>
<gene>
    <name evidence="2" type="ORF">BW733_12855</name>
</gene>
<dbReference type="STRING" id="399497.BW733_12855"/>
<accession>A0A1Q2CZY8</accession>
<dbReference type="CDD" id="cd02440">
    <property type="entry name" value="AdoMet_MTases"/>
    <property type="match status" value="1"/>
</dbReference>
<evidence type="ECO:0000259" key="1">
    <source>
        <dbReference type="Pfam" id="PF13649"/>
    </source>
</evidence>